<dbReference type="OrthoDB" id="411244at2759"/>
<proteinExistence type="predicted"/>
<evidence type="ECO:0000313" key="1">
    <source>
        <dbReference type="EMBL" id="OLP96063.1"/>
    </source>
</evidence>
<organism evidence="1 2">
    <name type="scientific">Symbiodinium microadriaticum</name>
    <name type="common">Dinoflagellate</name>
    <name type="synonym">Zooxanthella microadriatica</name>
    <dbReference type="NCBI Taxonomy" id="2951"/>
    <lineage>
        <taxon>Eukaryota</taxon>
        <taxon>Sar</taxon>
        <taxon>Alveolata</taxon>
        <taxon>Dinophyceae</taxon>
        <taxon>Suessiales</taxon>
        <taxon>Symbiodiniaceae</taxon>
        <taxon>Symbiodinium</taxon>
    </lineage>
</organism>
<name>A0A1Q9DLP0_SYMMI</name>
<gene>
    <name evidence="1" type="ORF">AK812_SmicGene21747</name>
</gene>
<protein>
    <submittedName>
        <fullName evidence="1">Uncharacterized protein</fullName>
    </submittedName>
</protein>
<comment type="caution">
    <text evidence="1">The sequence shown here is derived from an EMBL/GenBank/DDBJ whole genome shotgun (WGS) entry which is preliminary data.</text>
</comment>
<dbReference type="Proteomes" id="UP000186817">
    <property type="component" value="Unassembled WGS sequence"/>
</dbReference>
<dbReference type="AlphaFoldDB" id="A0A1Q9DLP0"/>
<keyword evidence="2" id="KW-1185">Reference proteome</keyword>
<dbReference type="EMBL" id="LSRX01000481">
    <property type="protein sequence ID" value="OLP96063.1"/>
    <property type="molecule type" value="Genomic_DNA"/>
</dbReference>
<accession>A0A1Q9DLP0</accession>
<evidence type="ECO:0000313" key="2">
    <source>
        <dbReference type="Proteomes" id="UP000186817"/>
    </source>
</evidence>
<reference evidence="1 2" key="1">
    <citation type="submission" date="2016-02" db="EMBL/GenBank/DDBJ databases">
        <title>Genome analysis of coral dinoflagellate symbionts highlights evolutionary adaptations to a symbiotic lifestyle.</title>
        <authorList>
            <person name="Aranda M."/>
            <person name="Li Y."/>
            <person name="Liew Y.J."/>
            <person name="Baumgarten S."/>
            <person name="Simakov O."/>
            <person name="Wilson M."/>
            <person name="Piel J."/>
            <person name="Ashoor H."/>
            <person name="Bougouffa S."/>
            <person name="Bajic V.B."/>
            <person name="Ryu T."/>
            <person name="Ravasi T."/>
            <person name="Bayer T."/>
            <person name="Micklem G."/>
            <person name="Kim H."/>
            <person name="Bhak J."/>
            <person name="Lajeunesse T.C."/>
            <person name="Voolstra C.R."/>
        </authorList>
    </citation>
    <scope>NUCLEOTIDE SEQUENCE [LARGE SCALE GENOMIC DNA]</scope>
    <source>
        <strain evidence="1 2">CCMP2467</strain>
    </source>
</reference>
<sequence length="442" mass="49069">MRALTRNEPLERHNLPDSAPGVVVDGAGSTEANGIYVRTGFKVANTEVFQKRGTCLVMLKRGEGLNWSLINLNGLRGKSDKAPKEEEISSGVYTFSPAKLRWNPNSTTLYQVAPSLHSRDNLLPPHVGWTVVDGLSPAPSVNFCTSDSLRPEKLLAAAIPGKLLTRIAETAPTVAKVQTSIHQAWRTEAQQTLPRILRWGTSETSKARKRVKVKGEGRLAQTLSLPDLRSPAALLMPEGETVMVIYSLVIRRPSFHFDWGLSFNEKELRDTGRRIVKAVEPNSPFDRWNIWQMVRGRPEMCVRAGDQLLKHSGAWAYFECPLESSEGYEDLPSITESDTLEGVGDTLLVLDFGRFERRPCPPEPPRLEPWEAGYGLRVEIDSNLAGPYQEDVIAWALVLKEDLSEAAFVSTTPGKSETCWRAFDGESGKASQFAGPQKMMKQ</sequence>